<evidence type="ECO:0000256" key="5">
    <source>
        <dbReference type="ARBA" id="ARBA00023163"/>
    </source>
</evidence>
<evidence type="ECO:0000259" key="6">
    <source>
        <dbReference type="PROSITE" id="PS00716"/>
    </source>
</evidence>
<organism evidence="7 8">
    <name type="scientific">Vigna radiata var. radiata</name>
    <name type="common">Mung bean</name>
    <name type="synonym">Phaseolus aureus</name>
    <dbReference type="NCBI Taxonomy" id="3916"/>
    <lineage>
        <taxon>Eukaryota</taxon>
        <taxon>Viridiplantae</taxon>
        <taxon>Streptophyta</taxon>
        <taxon>Embryophyta</taxon>
        <taxon>Tracheophyta</taxon>
        <taxon>Spermatophyta</taxon>
        <taxon>Magnoliopsida</taxon>
        <taxon>eudicotyledons</taxon>
        <taxon>Gunneridae</taxon>
        <taxon>Pentapetalae</taxon>
        <taxon>rosids</taxon>
        <taxon>fabids</taxon>
        <taxon>Fabales</taxon>
        <taxon>Fabaceae</taxon>
        <taxon>Papilionoideae</taxon>
        <taxon>50 kb inversion clade</taxon>
        <taxon>NPAAA clade</taxon>
        <taxon>indigoferoid/millettioid clade</taxon>
        <taxon>Phaseoleae</taxon>
        <taxon>Vigna</taxon>
    </lineage>
</organism>
<dbReference type="GO" id="GO:0006352">
    <property type="term" value="P:DNA-templated transcription initiation"/>
    <property type="evidence" value="ECO:0007669"/>
    <property type="project" value="InterPro"/>
</dbReference>
<dbReference type="InterPro" id="IPR007624">
    <property type="entry name" value="RNA_pol_sigma70_r3"/>
</dbReference>
<dbReference type="InterPro" id="IPR000943">
    <property type="entry name" value="RNA_pol_sigma70"/>
</dbReference>
<dbReference type="Pfam" id="PF04545">
    <property type="entry name" value="Sigma70_r4"/>
    <property type="match status" value="1"/>
</dbReference>
<feature type="domain" description="RNA polymerase sigma-70" evidence="6">
    <location>
        <begin position="489"/>
        <end position="515"/>
    </location>
</feature>
<evidence type="ECO:0000313" key="8">
    <source>
        <dbReference type="RefSeq" id="XP_014496116.1"/>
    </source>
</evidence>
<dbReference type="Pfam" id="PF04539">
    <property type="entry name" value="Sigma70_r3"/>
    <property type="match status" value="1"/>
</dbReference>
<evidence type="ECO:0000256" key="1">
    <source>
        <dbReference type="ARBA" id="ARBA00007788"/>
    </source>
</evidence>
<sequence length="532" mass="60444">MFSSSPPFPSSSSPSVMMLHEQAAPAVASWSSTSTARHFPTSVLLQEQREEYRPLLHAYNKEATLNTRQMDMSSVQEKCNTGNPDQLTCYPTREIAASLTLQPVDNDSERPADGLPRNAVSLAQQALSASKQAASSIEVDDDDDDPLSFGLASTSLVDSSLKRNKIVRSTRITERRSKQRKASKSNLLDEESYLDRKSFVQRKLRLEKKLNEGFDQNDPLRMFLSGSESRQLLTREEESQLITQLQDFSRLEEVKIRLQSQLRREPTLAEWADVLGLSCCALQTQLHCVNRSKEKLFHANMRMVVHIAKHYQGRGLSLQDLFQEGSTGLMKSIDKFKPGAGCRFGTYAYWWIRHSIRKAIFLHSRTIRIPENLYRLLGKVIEAKKLFIQEGNINPSKEELARRVGITIDKLETLVFASRNPISMQQAVWADQETTFQEITADSAIEIPDVCVSRQLMRRHVHNLLNMLSPKEKSIIRLRFGIEDGKEKTLSDIGKVFGLTKERVRQLESRALSKLKECLESQGLDAYTDLLI</sequence>
<dbReference type="InterPro" id="IPR007627">
    <property type="entry name" value="RNA_pol_sigma70_r2"/>
</dbReference>
<dbReference type="SUPFAM" id="SSF88659">
    <property type="entry name" value="Sigma3 and sigma4 domains of RNA polymerase sigma factors"/>
    <property type="match status" value="2"/>
</dbReference>
<dbReference type="AlphaFoldDB" id="A0A1S3TQP8"/>
<dbReference type="GO" id="GO:0003677">
    <property type="term" value="F:DNA binding"/>
    <property type="evidence" value="ECO:0007669"/>
    <property type="project" value="UniProtKB-KW"/>
</dbReference>
<keyword evidence="2" id="KW-0805">Transcription regulation</keyword>
<dbReference type="Gene3D" id="1.10.10.10">
    <property type="entry name" value="Winged helix-like DNA-binding domain superfamily/Winged helix DNA-binding domain"/>
    <property type="match status" value="2"/>
</dbReference>
<comment type="similarity">
    <text evidence="1">Belongs to the sigma-70 factor family.</text>
</comment>
<accession>A0A1S3TQP8</accession>
<dbReference type="InterPro" id="IPR036388">
    <property type="entry name" value="WH-like_DNA-bd_sf"/>
</dbReference>
<evidence type="ECO:0000256" key="4">
    <source>
        <dbReference type="ARBA" id="ARBA00023125"/>
    </source>
</evidence>
<keyword evidence="3" id="KW-0731">Sigma factor</keyword>
<dbReference type="PANTHER" id="PTHR30603">
    <property type="entry name" value="RNA POLYMERASE SIGMA FACTOR RPO"/>
    <property type="match status" value="1"/>
</dbReference>
<dbReference type="Proteomes" id="UP000087766">
    <property type="component" value="Chromosome 3"/>
</dbReference>
<reference evidence="7" key="1">
    <citation type="journal article" date="2014" name="Nat. Commun.">
        <title>Genome sequence of mungbean and insights into evolution within Vigna species.</title>
        <authorList>
            <person name="Kang Y.J."/>
            <person name="Kim S.K."/>
            <person name="Kim M.Y."/>
            <person name="Lestari P."/>
            <person name="Kim K.H."/>
            <person name="Ha B.K."/>
            <person name="Jun T.H."/>
            <person name="Hwang W.J."/>
            <person name="Lee T."/>
            <person name="Lee J."/>
            <person name="Shim S."/>
            <person name="Yoon M.Y."/>
            <person name="Jang Y.E."/>
            <person name="Han K.S."/>
            <person name="Taeprayoon P."/>
            <person name="Yoon N."/>
            <person name="Somta P."/>
            <person name="Tanya P."/>
            <person name="Kim K.S."/>
            <person name="Gwag J.G."/>
            <person name="Moon J.K."/>
            <person name="Lee Y.H."/>
            <person name="Park B.S."/>
            <person name="Bombarely A."/>
            <person name="Doyle J.J."/>
            <person name="Jackson S.A."/>
            <person name="Schafleitner R."/>
            <person name="Srinives P."/>
            <person name="Varshney R.K."/>
            <person name="Lee S.H."/>
        </authorList>
    </citation>
    <scope>NUCLEOTIDE SEQUENCE [LARGE SCALE GENOMIC DNA]</scope>
    <source>
        <strain evidence="7">cv. VC1973A</strain>
    </source>
</reference>
<dbReference type="NCBIfam" id="TIGR02937">
    <property type="entry name" value="sigma70-ECF"/>
    <property type="match status" value="1"/>
</dbReference>
<dbReference type="InterPro" id="IPR014284">
    <property type="entry name" value="RNA_pol_sigma-70_dom"/>
</dbReference>
<dbReference type="InterPro" id="IPR013324">
    <property type="entry name" value="RNA_pol_sigma_r3/r4-like"/>
</dbReference>
<dbReference type="InterPro" id="IPR050239">
    <property type="entry name" value="Sigma-70_RNA_pol_init_factors"/>
</dbReference>
<dbReference type="CDD" id="cd06171">
    <property type="entry name" value="Sigma70_r4"/>
    <property type="match status" value="1"/>
</dbReference>
<keyword evidence="4" id="KW-0238">DNA-binding</keyword>
<dbReference type="Gene3D" id="1.20.120.1810">
    <property type="match status" value="1"/>
</dbReference>
<proteinExistence type="inferred from homology"/>
<keyword evidence="7" id="KW-1185">Reference proteome</keyword>
<dbReference type="GO" id="GO:0016987">
    <property type="term" value="F:sigma factor activity"/>
    <property type="evidence" value="ECO:0007669"/>
    <property type="project" value="UniProtKB-KW"/>
</dbReference>
<dbReference type="Pfam" id="PF04542">
    <property type="entry name" value="Sigma70_r2"/>
    <property type="match status" value="1"/>
</dbReference>
<dbReference type="InterPro" id="IPR013325">
    <property type="entry name" value="RNA_pol_sigma_r2"/>
</dbReference>
<protein>
    <submittedName>
        <fullName evidence="8">RNA polymerase sigma factor sigF, chloroplastic isoform X3</fullName>
    </submittedName>
</protein>
<dbReference type="PROSITE" id="PS00716">
    <property type="entry name" value="SIGMA70_2"/>
    <property type="match status" value="1"/>
</dbReference>
<dbReference type="InterPro" id="IPR007630">
    <property type="entry name" value="RNA_pol_sigma70_r4"/>
</dbReference>
<dbReference type="OrthoDB" id="206108at2759"/>
<keyword evidence="5" id="KW-0804">Transcription</keyword>
<dbReference type="GeneID" id="106757818"/>
<evidence type="ECO:0000313" key="7">
    <source>
        <dbReference type="Proteomes" id="UP000087766"/>
    </source>
</evidence>
<evidence type="ECO:0000256" key="2">
    <source>
        <dbReference type="ARBA" id="ARBA00023015"/>
    </source>
</evidence>
<evidence type="ECO:0000256" key="3">
    <source>
        <dbReference type="ARBA" id="ARBA00023082"/>
    </source>
</evidence>
<dbReference type="GO" id="GO:0071482">
    <property type="term" value="P:cellular response to light stimulus"/>
    <property type="evidence" value="ECO:0007669"/>
    <property type="project" value="UniProtKB-ARBA"/>
</dbReference>
<dbReference type="SUPFAM" id="SSF88946">
    <property type="entry name" value="Sigma2 domain of RNA polymerase sigma factors"/>
    <property type="match status" value="1"/>
</dbReference>
<gene>
    <name evidence="8" type="primary">LOC106757818</name>
</gene>
<reference evidence="8" key="2">
    <citation type="submission" date="2025-08" db="UniProtKB">
        <authorList>
            <consortium name="RefSeq"/>
        </authorList>
    </citation>
    <scope>IDENTIFICATION</scope>
    <source>
        <tissue evidence="8">Leaf</tissue>
    </source>
</reference>
<name>A0A1S3TQP8_VIGRR</name>
<dbReference type="PRINTS" id="PR00046">
    <property type="entry name" value="SIGMA70FCT"/>
</dbReference>
<dbReference type="RefSeq" id="XP_014496116.1">
    <property type="nucleotide sequence ID" value="XM_014640630.2"/>
</dbReference>
<dbReference type="PANTHER" id="PTHR30603:SF45">
    <property type="entry name" value="RNA POLYMERASE SIGMA FACTOR SIGF, CHLOROPLASTIC"/>
    <property type="match status" value="1"/>
</dbReference>